<organism evidence="2">
    <name type="scientific">Sesamum angustifolium</name>
    <dbReference type="NCBI Taxonomy" id="2727405"/>
    <lineage>
        <taxon>Eukaryota</taxon>
        <taxon>Viridiplantae</taxon>
        <taxon>Streptophyta</taxon>
        <taxon>Embryophyta</taxon>
        <taxon>Tracheophyta</taxon>
        <taxon>Spermatophyta</taxon>
        <taxon>Magnoliopsida</taxon>
        <taxon>eudicotyledons</taxon>
        <taxon>Gunneridae</taxon>
        <taxon>Pentapetalae</taxon>
        <taxon>asterids</taxon>
        <taxon>lamiids</taxon>
        <taxon>Lamiales</taxon>
        <taxon>Pedaliaceae</taxon>
        <taxon>Sesamum</taxon>
    </lineage>
</organism>
<feature type="non-terminal residue" evidence="2">
    <location>
        <position position="1"/>
    </location>
</feature>
<reference evidence="2" key="1">
    <citation type="submission" date="2020-06" db="EMBL/GenBank/DDBJ databases">
        <authorList>
            <person name="Li T."/>
            <person name="Hu X."/>
            <person name="Zhang T."/>
            <person name="Song X."/>
            <person name="Zhang H."/>
            <person name="Dai N."/>
            <person name="Sheng W."/>
            <person name="Hou X."/>
            <person name="Wei L."/>
        </authorList>
    </citation>
    <scope>NUCLEOTIDE SEQUENCE</scope>
    <source>
        <strain evidence="2">G01</strain>
        <tissue evidence="2">Leaf</tissue>
    </source>
</reference>
<evidence type="ECO:0000313" key="2">
    <source>
        <dbReference type="EMBL" id="KAL0318783.1"/>
    </source>
</evidence>
<protein>
    <submittedName>
        <fullName evidence="2">Uncharacterized protein</fullName>
    </submittedName>
</protein>
<accession>A0AAW2LIM2</accession>
<comment type="caution">
    <text evidence="2">The sequence shown here is derived from an EMBL/GenBank/DDBJ whole genome shotgun (WGS) entry which is preliminary data.</text>
</comment>
<evidence type="ECO:0000256" key="1">
    <source>
        <dbReference type="SAM" id="MobiDB-lite"/>
    </source>
</evidence>
<name>A0AAW2LIM2_9LAMI</name>
<feature type="compositionally biased region" description="Basic and acidic residues" evidence="1">
    <location>
        <begin position="63"/>
        <end position="72"/>
    </location>
</feature>
<feature type="compositionally biased region" description="Low complexity" evidence="1">
    <location>
        <begin position="89"/>
        <end position="101"/>
    </location>
</feature>
<proteinExistence type="predicted"/>
<sequence length="144" mass="15954">SLKNEKGKNPALSLAAVIHEGFGDTGDGEPEEYVAHDWINEKNRSQKFKKNYADVSPVENENEISKVPKEDELRESEEEGMKTTLKGKAVVPPAGSPPVVSEIPLRFPSPCPNQRPKSIENSASSPYYTSLKMRVLRVPQHIGK</sequence>
<feature type="compositionally biased region" description="Polar residues" evidence="1">
    <location>
        <begin position="115"/>
        <end position="125"/>
    </location>
</feature>
<reference evidence="2" key="2">
    <citation type="journal article" date="2024" name="Plant">
        <title>Genomic evolution and insights into agronomic trait innovations of Sesamum species.</title>
        <authorList>
            <person name="Miao H."/>
            <person name="Wang L."/>
            <person name="Qu L."/>
            <person name="Liu H."/>
            <person name="Sun Y."/>
            <person name="Le M."/>
            <person name="Wang Q."/>
            <person name="Wei S."/>
            <person name="Zheng Y."/>
            <person name="Lin W."/>
            <person name="Duan Y."/>
            <person name="Cao H."/>
            <person name="Xiong S."/>
            <person name="Wang X."/>
            <person name="Wei L."/>
            <person name="Li C."/>
            <person name="Ma Q."/>
            <person name="Ju M."/>
            <person name="Zhao R."/>
            <person name="Li G."/>
            <person name="Mu C."/>
            <person name="Tian Q."/>
            <person name="Mei H."/>
            <person name="Zhang T."/>
            <person name="Gao T."/>
            <person name="Zhang H."/>
        </authorList>
    </citation>
    <scope>NUCLEOTIDE SEQUENCE</scope>
    <source>
        <strain evidence="2">G01</strain>
    </source>
</reference>
<dbReference type="EMBL" id="JACGWK010000013">
    <property type="protein sequence ID" value="KAL0318783.1"/>
    <property type="molecule type" value="Genomic_DNA"/>
</dbReference>
<gene>
    <name evidence="2" type="ORF">Sangu_2034500</name>
</gene>
<dbReference type="AlphaFoldDB" id="A0AAW2LIM2"/>
<feature type="region of interest" description="Disordered" evidence="1">
    <location>
        <begin position="51"/>
        <end position="125"/>
    </location>
</feature>